<organism evidence="1 2">
    <name type="scientific">Lithohypha guttulata</name>
    <dbReference type="NCBI Taxonomy" id="1690604"/>
    <lineage>
        <taxon>Eukaryota</taxon>
        <taxon>Fungi</taxon>
        <taxon>Dikarya</taxon>
        <taxon>Ascomycota</taxon>
        <taxon>Pezizomycotina</taxon>
        <taxon>Eurotiomycetes</taxon>
        <taxon>Chaetothyriomycetidae</taxon>
        <taxon>Chaetothyriales</taxon>
        <taxon>Trichomeriaceae</taxon>
        <taxon>Lithohypha</taxon>
    </lineage>
</organism>
<evidence type="ECO:0000313" key="1">
    <source>
        <dbReference type="EMBL" id="KAK5088893.1"/>
    </source>
</evidence>
<proteinExistence type="predicted"/>
<protein>
    <submittedName>
        <fullName evidence="1">Uncharacterized protein</fullName>
    </submittedName>
</protein>
<evidence type="ECO:0000313" key="2">
    <source>
        <dbReference type="Proteomes" id="UP001309876"/>
    </source>
</evidence>
<accession>A0AAN7T5A2</accession>
<keyword evidence="2" id="KW-1185">Reference proteome</keyword>
<reference evidence="1 2" key="1">
    <citation type="submission" date="2023-08" db="EMBL/GenBank/DDBJ databases">
        <title>Black Yeasts Isolated from many extreme environments.</title>
        <authorList>
            <person name="Coleine C."/>
            <person name="Stajich J.E."/>
            <person name="Selbmann L."/>
        </authorList>
    </citation>
    <scope>NUCLEOTIDE SEQUENCE [LARGE SCALE GENOMIC DNA]</scope>
    <source>
        <strain evidence="1 2">CCFEE 5910</strain>
    </source>
</reference>
<gene>
    <name evidence="1" type="ORF">LTR05_003115</name>
</gene>
<sequence length="699" mass="80445">MGSQTLSSTGPEYPAAHILGVALEVRQKVYNYILTNIHEEARSWEKSPKSSYDGLRWTCKQLYYETTRSIFLHRVSKQQLSDVISIPINKVNVHKLRSLYLRVDLAFGIQGCYDLAGFLNRFQLSLQELHLIFSGKDASGIQTGFRGCGDRSHQTICFQEELFERHQEIEKKLLVLRQIPTLRNLGILRIENMNIAIPRPALLANKPYLQALSVTCDPRSQVTDIPRVARRNSQLFAGLLMPVRPFPPVAALTLDANAVFSIEALVNNVAKSLRHLSWIIPGPEHHTHLQNDLTSFYNITERLMQTLWRIPQLEALRLCINPSRGPTYPMWCRRNTAPVTESLHKYLPHFKALKHLEIHESGNNEYYYNGLINDLPRSLRRLYLCSRTIPAARLADLVQRRYFHGEDDNEYSYGANVVPIDNDFAFYNTLEYQRGSCLLSETSEAGWIRVNSRGFVEYFTQEELDSAETPTDGVLLVHRDVGTIDDSFNETGIVGEYYDRFDKIPLYAGKLGFITFEYNVQAEVGESRGRLDNRQYDDCYMESDRTRILKLNGRLLDREHNMHLAISRAANAEQAVAGSFDRRHGTFEDERNSQWPDIRQALLHPCRKTRHPFTTKQFVDELEQCFDDPMTWYFGNEVAAEEVFKKEPVAKHDGQRIKATIEEVPVSSGCHWMSPDYEVPPVGSFPLPPLPRDWKDDMQ</sequence>
<dbReference type="Proteomes" id="UP001309876">
    <property type="component" value="Unassembled WGS sequence"/>
</dbReference>
<dbReference type="AlphaFoldDB" id="A0AAN7T5A2"/>
<comment type="caution">
    <text evidence="1">The sequence shown here is derived from an EMBL/GenBank/DDBJ whole genome shotgun (WGS) entry which is preliminary data.</text>
</comment>
<name>A0AAN7T5A2_9EURO</name>
<dbReference type="EMBL" id="JAVRRJ010000002">
    <property type="protein sequence ID" value="KAK5088893.1"/>
    <property type="molecule type" value="Genomic_DNA"/>
</dbReference>